<evidence type="ECO:0000256" key="1">
    <source>
        <dbReference type="ARBA" id="ARBA00022475"/>
    </source>
</evidence>
<name>X1QA61_9ZZZZ</name>
<keyword evidence="2" id="KW-0812">Transmembrane</keyword>
<evidence type="ECO:0000256" key="4">
    <source>
        <dbReference type="ARBA" id="ARBA00023136"/>
    </source>
</evidence>
<dbReference type="AlphaFoldDB" id="X1QA61"/>
<keyword evidence="3" id="KW-1133">Transmembrane helix</keyword>
<keyword evidence="4" id="KW-0472">Membrane</keyword>
<evidence type="ECO:0000256" key="3">
    <source>
        <dbReference type="ARBA" id="ARBA00022989"/>
    </source>
</evidence>
<dbReference type="EMBL" id="BARV01045030">
    <property type="protein sequence ID" value="GAI65367.1"/>
    <property type="molecule type" value="Genomic_DNA"/>
</dbReference>
<organism evidence="5">
    <name type="scientific">marine sediment metagenome</name>
    <dbReference type="NCBI Taxonomy" id="412755"/>
    <lineage>
        <taxon>unclassified sequences</taxon>
        <taxon>metagenomes</taxon>
        <taxon>ecological metagenomes</taxon>
    </lineage>
</organism>
<dbReference type="InterPro" id="IPR005372">
    <property type="entry name" value="UPF0182"/>
</dbReference>
<keyword evidence="1" id="KW-1003">Cell membrane</keyword>
<dbReference type="PANTHER" id="PTHR39344">
    <property type="entry name" value="UPF0182 PROTEIN SLL1060"/>
    <property type="match status" value="1"/>
</dbReference>
<dbReference type="Pfam" id="PF03699">
    <property type="entry name" value="UPF0182"/>
    <property type="match status" value="1"/>
</dbReference>
<accession>X1QA61</accession>
<feature type="non-terminal residue" evidence="5">
    <location>
        <position position="66"/>
    </location>
</feature>
<evidence type="ECO:0000256" key="2">
    <source>
        <dbReference type="ARBA" id="ARBA00022692"/>
    </source>
</evidence>
<sequence>MLRLNVILGTALLSLIFGLVAQGNWEVVLRFFNGQPFGITDPVFHREISFYVFSLPFLQQIRGWLI</sequence>
<dbReference type="GO" id="GO:0005576">
    <property type="term" value="C:extracellular region"/>
    <property type="evidence" value="ECO:0007669"/>
    <property type="project" value="TreeGrafter"/>
</dbReference>
<protein>
    <submittedName>
        <fullName evidence="5">Uncharacterized protein</fullName>
    </submittedName>
</protein>
<reference evidence="5" key="1">
    <citation type="journal article" date="2014" name="Front. Microbiol.">
        <title>High frequency of phylogenetically diverse reductive dehalogenase-homologous genes in deep subseafloor sedimentary metagenomes.</title>
        <authorList>
            <person name="Kawai M."/>
            <person name="Futagami T."/>
            <person name="Toyoda A."/>
            <person name="Takaki Y."/>
            <person name="Nishi S."/>
            <person name="Hori S."/>
            <person name="Arai W."/>
            <person name="Tsubouchi T."/>
            <person name="Morono Y."/>
            <person name="Uchiyama I."/>
            <person name="Ito T."/>
            <person name="Fujiyama A."/>
            <person name="Inagaki F."/>
            <person name="Takami H."/>
        </authorList>
    </citation>
    <scope>NUCLEOTIDE SEQUENCE</scope>
    <source>
        <strain evidence="5">Expedition CK06-06</strain>
    </source>
</reference>
<dbReference type="PANTHER" id="PTHR39344:SF1">
    <property type="entry name" value="UPF0182 PROTEIN SLL1060"/>
    <property type="match status" value="1"/>
</dbReference>
<comment type="caution">
    <text evidence="5">The sequence shown here is derived from an EMBL/GenBank/DDBJ whole genome shotgun (WGS) entry which is preliminary data.</text>
</comment>
<dbReference type="GO" id="GO:0016020">
    <property type="term" value="C:membrane"/>
    <property type="evidence" value="ECO:0007669"/>
    <property type="project" value="InterPro"/>
</dbReference>
<evidence type="ECO:0000313" key="5">
    <source>
        <dbReference type="EMBL" id="GAI65367.1"/>
    </source>
</evidence>
<proteinExistence type="predicted"/>
<gene>
    <name evidence="5" type="ORF">S06H3_66247</name>
</gene>